<evidence type="ECO:0000256" key="5">
    <source>
        <dbReference type="ARBA" id="ARBA00022927"/>
    </source>
</evidence>
<evidence type="ECO:0000256" key="8">
    <source>
        <dbReference type="ARBA" id="ARBA00042485"/>
    </source>
</evidence>
<organism evidence="9 10">
    <name type="scientific">Salvia divinorum</name>
    <name type="common">Maria pastora</name>
    <name type="synonym">Diviner's sage</name>
    <dbReference type="NCBI Taxonomy" id="28513"/>
    <lineage>
        <taxon>Eukaryota</taxon>
        <taxon>Viridiplantae</taxon>
        <taxon>Streptophyta</taxon>
        <taxon>Embryophyta</taxon>
        <taxon>Tracheophyta</taxon>
        <taxon>Spermatophyta</taxon>
        <taxon>Magnoliopsida</taxon>
        <taxon>eudicotyledons</taxon>
        <taxon>Gunneridae</taxon>
        <taxon>Pentapetalae</taxon>
        <taxon>asterids</taxon>
        <taxon>lamiids</taxon>
        <taxon>Lamiales</taxon>
        <taxon>Lamiaceae</taxon>
        <taxon>Nepetoideae</taxon>
        <taxon>Mentheae</taxon>
        <taxon>Salviinae</taxon>
        <taxon>Salvia</taxon>
        <taxon>Salvia subgen. Calosphace</taxon>
    </lineage>
</organism>
<keyword evidence="6" id="KW-0472">Membrane</keyword>
<comment type="caution">
    <text evidence="9">The sequence shown here is derived from an EMBL/GenBank/DDBJ whole genome shotgun (WGS) entry which is preliminary data.</text>
</comment>
<protein>
    <recommendedName>
        <fullName evidence="7">Gamma-soluble NSF attachment protein</fullName>
    </recommendedName>
    <alternativeName>
        <fullName evidence="8">N-ethylmaleimide-sensitive factor attachment protein gamma</fullName>
    </alternativeName>
</protein>
<evidence type="ECO:0000313" key="10">
    <source>
        <dbReference type="Proteomes" id="UP001567538"/>
    </source>
</evidence>
<dbReference type="EMBL" id="JBEAFC010000010">
    <property type="protein sequence ID" value="KAL1538411.1"/>
    <property type="molecule type" value="Genomic_DNA"/>
</dbReference>
<gene>
    <name evidence="9" type="ORF">AAHA92_27163</name>
</gene>
<keyword evidence="5" id="KW-0653">Protein transport</keyword>
<keyword evidence="4" id="KW-0931">ER-Golgi transport</keyword>
<name>A0ABD1G2U1_SALDI</name>
<dbReference type="AlphaFoldDB" id="A0ABD1G2U1"/>
<evidence type="ECO:0000256" key="1">
    <source>
        <dbReference type="ARBA" id="ARBA00004170"/>
    </source>
</evidence>
<evidence type="ECO:0000256" key="7">
    <source>
        <dbReference type="ARBA" id="ARBA00040047"/>
    </source>
</evidence>
<evidence type="ECO:0000313" key="9">
    <source>
        <dbReference type="EMBL" id="KAL1538411.1"/>
    </source>
</evidence>
<evidence type="ECO:0000256" key="2">
    <source>
        <dbReference type="ARBA" id="ARBA00010050"/>
    </source>
</evidence>
<comment type="subcellular location">
    <subcellularLocation>
        <location evidence="1">Membrane</location>
        <topology evidence="1">Peripheral membrane protein</topology>
    </subcellularLocation>
</comment>
<sequence length="158" mass="17680">MKISINTNSSRDWRFKLELDEIGQNGHDGYRSRQLDGQADIMTKLSLTRWNMESAAALAKEVGNWNEVSDFYRRTSELYIECGRAQPASDALAKGARALEDALPDGAIQLYTDACTVLEEDGKEQMAFDLYRAATSVYVKLLKIHRCCNFSSKTGPSS</sequence>
<evidence type="ECO:0000256" key="4">
    <source>
        <dbReference type="ARBA" id="ARBA00022892"/>
    </source>
</evidence>
<evidence type="ECO:0000256" key="6">
    <source>
        <dbReference type="ARBA" id="ARBA00023136"/>
    </source>
</evidence>
<dbReference type="SUPFAM" id="SSF48452">
    <property type="entry name" value="TPR-like"/>
    <property type="match status" value="1"/>
</dbReference>
<evidence type="ECO:0000256" key="3">
    <source>
        <dbReference type="ARBA" id="ARBA00022448"/>
    </source>
</evidence>
<proteinExistence type="inferred from homology"/>
<keyword evidence="3" id="KW-0813">Transport</keyword>
<dbReference type="Gene3D" id="1.25.40.10">
    <property type="entry name" value="Tetratricopeptide repeat domain"/>
    <property type="match status" value="1"/>
</dbReference>
<dbReference type="InterPro" id="IPR011990">
    <property type="entry name" value="TPR-like_helical_dom_sf"/>
</dbReference>
<comment type="similarity">
    <text evidence="2">Belongs to the SNAP family.</text>
</comment>
<dbReference type="GO" id="GO:0016192">
    <property type="term" value="P:vesicle-mediated transport"/>
    <property type="evidence" value="ECO:0007669"/>
    <property type="project" value="UniProtKB-KW"/>
</dbReference>
<dbReference type="GO" id="GO:0016020">
    <property type="term" value="C:membrane"/>
    <property type="evidence" value="ECO:0007669"/>
    <property type="project" value="UniProtKB-SubCell"/>
</dbReference>
<dbReference type="Proteomes" id="UP001567538">
    <property type="component" value="Unassembled WGS sequence"/>
</dbReference>
<dbReference type="GO" id="GO:0015031">
    <property type="term" value="P:protein transport"/>
    <property type="evidence" value="ECO:0007669"/>
    <property type="project" value="UniProtKB-KW"/>
</dbReference>
<dbReference type="InterPro" id="IPR000744">
    <property type="entry name" value="NSF_attach"/>
</dbReference>
<dbReference type="PANTHER" id="PTHR13768:SF2">
    <property type="entry name" value="GAMMA-SOLUBLE NSF ATTACHMENT PROTEIN"/>
    <property type="match status" value="1"/>
</dbReference>
<keyword evidence="10" id="KW-1185">Reference proteome</keyword>
<dbReference type="PANTHER" id="PTHR13768">
    <property type="entry name" value="SOLUBLE NSF ATTACHMENT PROTEIN SNAP"/>
    <property type="match status" value="1"/>
</dbReference>
<accession>A0ABD1G2U1</accession>
<reference evidence="9 10" key="1">
    <citation type="submission" date="2024-06" db="EMBL/GenBank/DDBJ databases">
        <title>A chromosome level genome sequence of Diviner's sage (Salvia divinorum).</title>
        <authorList>
            <person name="Ford S.A."/>
            <person name="Ro D.-K."/>
            <person name="Ness R.W."/>
            <person name="Phillips M.A."/>
        </authorList>
    </citation>
    <scope>NUCLEOTIDE SEQUENCE [LARGE SCALE GENOMIC DNA]</scope>
    <source>
        <strain evidence="9">SAF-2024a</strain>
        <tissue evidence="9">Leaf</tissue>
    </source>
</reference>